<proteinExistence type="predicted"/>
<comment type="caution">
    <text evidence="2">The sequence shown here is derived from an EMBL/GenBank/DDBJ whole genome shotgun (WGS) entry which is preliminary data.</text>
</comment>
<dbReference type="PANTHER" id="PTHR38591">
    <property type="entry name" value="HYDROLASE"/>
    <property type="match status" value="1"/>
</dbReference>
<keyword evidence="3" id="KW-1185">Reference proteome</keyword>
<protein>
    <submittedName>
        <fullName evidence="2">Prefoldin molecular chaperone</fullName>
    </submittedName>
</protein>
<dbReference type="InterPro" id="IPR010791">
    <property type="entry name" value="AttH_dom"/>
</dbReference>
<gene>
    <name evidence="2" type="ORF">A994_01410</name>
</gene>
<evidence type="ECO:0000313" key="2">
    <source>
        <dbReference type="EMBL" id="EKF86902.1"/>
    </source>
</evidence>
<dbReference type="Pfam" id="PF07143">
    <property type="entry name" value="CrtC"/>
    <property type="match status" value="1"/>
</dbReference>
<dbReference type="SUPFAM" id="SSF159245">
    <property type="entry name" value="AttH-like"/>
    <property type="match status" value="1"/>
</dbReference>
<name>K2R6T9_METFP</name>
<dbReference type="OrthoDB" id="69418at2157"/>
<dbReference type="InterPro" id="IPR023374">
    <property type="entry name" value="AttH-like_dom_sf"/>
</dbReference>
<reference evidence="2 3" key="1">
    <citation type="journal article" date="2012" name="J. Bacteriol.">
        <title>Draft genome sequence of Methanobacterium formicicum DSM 3637, an archaebacterium isolated from the methane producer amoeba Pelomyxa palustris.</title>
        <authorList>
            <person name="Gutierrez G."/>
        </authorList>
    </citation>
    <scope>NUCLEOTIDE SEQUENCE [LARGE SCALE GENOMIC DNA]</scope>
    <source>
        <strain evidence="3">DSM 3637 / PP1</strain>
    </source>
</reference>
<dbReference type="Proteomes" id="UP000007360">
    <property type="component" value="Unassembled WGS sequence"/>
</dbReference>
<evidence type="ECO:0000259" key="1">
    <source>
        <dbReference type="Pfam" id="PF07143"/>
    </source>
</evidence>
<sequence length="557" mass="63739">MPKDALNDLDELEKQNIALALWMKEFKAKKIPKNIRTKILAKNNSPEAFGERMRHRIQDLLDNPDSFTPCYRKRYEKLLEQCDSLTSIQAYALNHLLGLDSSRGYQNIPDESNLEFPRDFAPQLGYQVGWHFFVGNCRDTRRREYGILVSFYRYSLLPPAMAHSFGLTDWENQIFEMQLAVAKAGEEHLQARPFAIAGTTGLLNFSNNPFNYQAGNNRIISMAEDKLFPLRVQAWGVNQGGDEDVEMEVDLGFSSNKDFLLQGNKGCLPCCCDIGTLYYSATNLRLEPGSLLKLDGEELTLTQGQFWFDHQWGNALEPLGNSRCKVVRAASMLTEPSRSRGWDWFMAQFSDEREMTMYAPHTDENLEYYQQIGEEPPGKMTVPVKGQFIDDEHNVVDMKGTLNVDKWVKSVKSSDPVNYFVTNTWYPDRWHFQFLDMVPEDIREFTMTPIVEGGQTGYNASGAQYSEGGVHIRNLEGRFLGKGFAESVYYADALKNMFHLAGLKDTPKMRKLMEPPEPSSLLKLKSLLYMAWPPHQRKLKKKLEKCLEQGLPADFIG</sequence>
<dbReference type="PATRIC" id="fig|1204725.3.peg.282"/>
<dbReference type="EMBL" id="AMPO01000001">
    <property type="protein sequence ID" value="EKF86902.1"/>
    <property type="molecule type" value="Genomic_DNA"/>
</dbReference>
<dbReference type="RefSeq" id="WP_004029475.1">
    <property type="nucleotide sequence ID" value="NZ_AMPO01000001.1"/>
</dbReference>
<dbReference type="PANTHER" id="PTHR38591:SF1">
    <property type="entry name" value="BLL1000 PROTEIN"/>
    <property type="match status" value="1"/>
</dbReference>
<dbReference type="Gene3D" id="2.40.370.10">
    <property type="entry name" value="AttH-like domain"/>
    <property type="match status" value="2"/>
</dbReference>
<feature type="domain" description="AttH" evidence="1">
    <location>
        <begin position="130"/>
        <end position="314"/>
    </location>
</feature>
<organism evidence="2 3">
    <name type="scientific">Methanobacterium formicicum (strain DSM 3637 / PP1)</name>
    <dbReference type="NCBI Taxonomy" id="1204725"/>
    <lineage>
        <taxon>Archaea</taxon>
        <taxon>Methanobacteriati</taxon>
        <taxon>Methanobacteriota</taxon>
        <taxon>Methanomada group</taxon>
        <taxon>Methanobacteria</taxon>
        <taxon>Methanobacteriales</taxon>
        <taxon>Methanobacteriaceae</taxon>
        <taxon>Methanobacterium</taxon>
    </lineage>
</organism>
<evidence type="ECO:0000313" key="3">
    <source>
        <dbReference type="Proteomes" id="UP000007360"/>
    </source>
</evidence>
<dbReference type="AlphaFoldDB" id="K2R6T9"/>
<accession>K2R6T9</accession>